<feature type="non-terminal residue" evidence="4">
    <location>
        <position position="201"/>
    </location>
</feature>
<gene>
    <name evidence="4" type="ORF">CSSPJE1EN1_LOCUS5316</name>
</gene>
<dbReference type="PANTHER" id="PTHR43963:SF6">
    <property type="entry name" value="CHAIN DEHYDROGENASE FAMILY PROTEIN, PUTATIVE (AFU_ORTHOLOGUE AFUA_3G15350)-RELATED"/>
    <property type="match status" value="1"/>
</dbReference>
<keyword evidence="2" id="KW-0521">NADP</keyword>
<keyword evidence="5" id="KW-1185">Reference proteome</keyword>
<dbReference type="SUPFAM" id="SSF51735">
    <property type="entry name" value="NAD(P)-binding Rossmann-fold domains"/>
    <property type="match status" value="1"/>
</dbReference>
<reference evidence="4" key="1">
    <citation type="submission" date="2024-02" db="EMBL/GenBank/DDBJ databases">
        <authorList>
            <consortium name="ELIXIR-Norway"/>
            <consortium name="Elixir Norway"/>
        </authorList>
    </citation>
    <scope>NUCLEOTIDE SEQUENCE</scope>
</reference>
<dbReference type="InterPro" id="IPR020904">
    <property type="entry name" value="Sc_DH/Rdtase_CS"/>
</dbReference>
<dbReference type="EMBL" id="OZ020107">
    <property type="protein sequence ID" value="CAK9259838.1"/>
    <property type="molecule type" value="Genomic_DNA"/>
</dbReference>
<evidence type="ECO:0000256" key="2">
    <source>
        <dbReference type="ARBA" id="ARBA00022857"/>
    </source>
</evidence>
<keyword evidence="3" id="KW-0560">Oxidoreductase</keyword>
<dbReference type="InterPro" id="IPR036291">
    <property type="entry name" value="NAD(P)-bd_dom_sf"/>
</dbReference>
<evidence type="ECO:0000313" key="5">
    <source>
        <dbReference type="Proteomes" id="UP001497444"/>
    </source>
</evidence>
<protein>
    <recommendedName>
        <fullName evidence="6">Carbonyl reductase</fullName>
    </recommendedName>
</protein>
<evidence type="ECO:0000313" key="4">
    <source>
        <dbReference type="EMBL" id="CAK9259838.1"/>
    </source>
</evidence>
<accession>A0ABP0VZ98</accession>
<organism evidence="4 5">
    <name type="scientific">Sphagnum jensenii</name>
    <dbReference type="NCBI Taxonomy" id="128206"/>
    <lineage>
        <taxon>Eukaryota</taxon>
        <taxon>Viridiplantae</taxon>
        <taxon>Streptophyta</taxon>
        <taxon>Embryophyta</taxon>
        <taxon>Bryophyta</taxon>
        <taxon>Sphagnophytina</taxon>
        <taxon>Sphagnopsida</taxon>
        <taxon>Sphagnales</taxon>
        <taxon>Sphagnaceae</taxon>
        <taxon>Sphagnum</taxon>
    </lineage>
</organism>
<proteinExistence type="inferred from homology"/>
<evidence type="ECO:0000256" key="1">
    <source>
        <dbReference type="ARBA" id="ARBA00006484"/>
    </source>
</evidence>
<dbReference type="PROSITE" id="PS00061">
    <property type="entry name" value="ADH_SHORT"/>
    <property type="match status" value="1"/>
</dbReference>
<name>A0ABP0VZ98_9BRYO</name>
<dbReference type="InterPro" id="IPR002347">
    <property type="entry name" value="SDR_fam"/>
</dbReference>
<dbReference type="Pfam" id="PF00106">
    <property type="entry name" value="adh_short"/>
    <property type="match status" value="1"/>
</dbReference>
<evidence type="ECO:0008006" key="6">
    <source>
        <dbReference type="Google" id="ProtNLM"/>
    </source>
</evidence>
<dbReference type="Gene3D" id="3.40.50.720">
    <property type="entry name" value="NAD(P)-binding Rossmann-like Domain"/>
    <property type="match status" value="1"/>
</dbReference>
<comment type="similarity">
    <text evidence="1">Belongs to the short-chain dehydrogenases/reductases (SDR) family.</text>
</comment>
<dbReference type="Proteomes" id="UP001497444">
    <property type="component" value="Chromosome 12"/>
</dbReference>
<evidence type="ECO:0000256" key="3">
    <source>
        <dbReference type="ARBA" id="ARBA00023002"/>
    </source>
</evidence>
<sequence length="201" mass="22072">INNAGIANTDEDVTFETVKPVLDTNYFGVKNVTKALLPLLRDDTPGGARVIVVAAIIGQLKHLENKDYVKTLSDREHITEDFVDSFVNHYLKDVVDGSQKEGGWPNWSNTPFGRPVESYSVSKVAVIAYVSALHNTLVAQPGSGKKINVFSCCPGWVATDLNNNRGTKTVEEGADTPVWLALHSPEEGIGKFWTERKVVDF</sequence>
<dbReference type="PANTHER" id="PTHR43963">
    <property type="entry name" value="CARBONYL REDUCTASE 1-RELATED"/>
    <property type="match status" value="1"/>
</dbReference>